<feature type="non-terminal residue" evidence="2">
    <location>
        <position position="73"/>
    </location>
</feature>
<sequence>GSRPHHRPAAAAHRPGGRDGGAHAPPHRREPQPAAAAGAAHARTRQPGREERTGPRARGGHDRPPEIAGAAHM</sequence>
<gene>
    <name evidence="2" type="ORF">AVDCRST_MAG71-1999</name>
</gene>
<accession>A0A6J4LRA2</accession>
<evidence type="ECO:0000256" key="1">
    <source>
        <dbReference type="SAM" id="MobiDB-lite"/>
    </source>
</evidence>
<reference evidence="2" key="1">
    <citation type="submission" date="2020-02" db="EMBL/GenBank/DDBJ databases">
        <authorList>
            <person name="Meier V. D."/>
        </authorList>
    </citation>
    <scope>NUCLEOTIDE SEQUENCE</scope>
    <source>
        <strain evidence="2">AVDCRST_MAG71</strain>
    </source>
</reference>
<dbReference type="EMBL" id="CADCUA010000469">
    <property type="protein sequence ID" value="CAA9335931.1"/>
    <property type="molecule type" value="Genomic_DNA"/>
</dbReference>
<protein>
    <submittedName>
        <fullName evidence="2">Uncharacterized protein</fullName>
    </submittedName>
</protein>
<proteinExistence type="predicted"/>
<name>A0A6J4LRA2_9GAMM</name>
<feature type="compositionally biased region" description="Basic and acidic residues" evidence="1">
    <location>
        <begin position="16"/>
        <end position="31"/>
    </location>
</feature>
<feature type="non-terminal residue" evidence="2">
    <location>
        <position position="1"/>
    </location>
</feature>
<organism evidence="2">
    <name type="scientific">uncultured Lysobacter sp</name>
    <dbReference type="NCBI Taxonomy" id="271060"/>
    <lineage>
        <taxon>Bacteria</taxon>
        <taxon>Pseudomonadati</taxon>
        <taxon>Pseudomonadota</taxon>
        <taxon>Gammaproteobacteria</taxon>
        <taxon>Lysobacterales</taxon>
        <taxon>Lysobacteraceae</taxon>
        <taxon>Lysobacter</taxon>
        <taxon>environmental samples</taxon>
    </lineage>
</organism>
<dbReference type="AlphaFoldDB" id="A0A6J4LRA2"/>
<evidence type="ECO:0000313" key="2">
    <source>
        <dbReference type="EMBL" id="CAA9335931.1"/>
    </source>
</evidence>
<feature type="compositionally biased region" description="Basic and acidic residues" evidence="1">
    <location>
        <begin position="47"/>
        <end position="65"/>
    </location>
</feature>
<feature type="region of interest" description="Disordered" evidence="1">
    <location>
        <begin position="1"/>
        <end position="73"/>
    </location>
</feature>